<evidence type="ECO:0000313" key="6">
    <source>
        <dbReference type="EMBL" id="MBR7827262.1"/>
    </source>
</evidence>
<dbReference type="InterPro" id="IPR000253">
    <property type="entry name" value="FHA_dom"/>
</dbReference>
<dbReference type="PANTHER" id="PTHR23308">
    <property type="entry name" value="NUCLEAR INHIBITOR OF PROTEIN PHOSPHATASE-1"/>
    <property type="match status" value="1"/>
</dbReference>
<organism evidence="6 7">
    <name type="scientific">Actinospica acidithermotolerans</name>
    <dbReference type="NCBI Taxonomy" id="2828514"/>
    <lineage>
        <taxon>Bacteria</taxon>
        <taxon>Bacillati</taxon>
        <taxon>Actinomycetota</taxon>
        <taxon>Actinomycetes</taxon>
        <taxon>Catenulisporales</taxon>
        <taxon>Actinospicaceae</taxon>
        <taxon>Actinospica</taxon>
    </lineage>
</organism>
<evidence type="ECO:0000259" key="4">
    <source>
        <dbReference type="PROSITE" id="PS50006"/>
    </source>
</evidence>
<dbReference type="GO" id="GO:0003677">
    <property type="term" value="F:DNA binding"/>
    <property type="evidence" value="ECO:0007669"/>
    <property type="project" value="InterPro"/>
</dbReference>
<dbReference type="EMBL" id="JAGSOH010000031">
    <property type="protein sequence ID" value="MBR7827262.1"/>
    <property type="molecule type" value="Genomic_DNA"/>
</dbReference>
<proteinExistence type="predicted"/>
<dbReference type="SMART" id="SM00240">
    <property type="entry name" value="FHA"/>
    <property type="match status" value="1"/>
</dbReference>
<dbReference type="Proteomes" id="UP000676325">
    <property type="component" value="Unassembled WGS sequence"/>
</dbReference>
<dbReference type="Gene3D" id="3.40.50.300">
    <property type="entry name" value="P-loop containing nucleotide triphosphate hydrolases"/>
    <property type="match status" value="2"/>
</dbReference>
<evidence type="ECO:0000259" key="5">
    <source>
        <dbReference type="PROSITE" id="PS50901"/>
    </source>
</evidence>
<sequence>MQLRLSVSVPTGPARAPGRATAGGANPNSLLDVLVTAPAGTPLRAAAGQLANLAGLAEPVFHVGARRLADDHPLGVPPLVDGAVLTADQPDAALPPPGNLELHVIGGPDAGGVHLLTPPPPGLAALRLTIGRGAEADIRIEDPDLSRRHAVLTVSTDWVRLADCGSTNGTVLGGSRIGEEPVLLAPQTPVRLGETTLLLRHGEESLEVDPDRLGRVLVRVVPRSNPAVPAPRFELPTPPGARGLPAARRRMQAAFEQAKAATEAKISAALAVESGLRRTRHPDPAALLTTALRPGLGLWSRGRDQPELLELRLGTARLPSSVTVTQGPRSFRPRVPAAPVTVDLSGVGVLGLVAAEGPEGGEDLELPPYDLLGSEHTGAGTSGSYSVRALARSLVAQLAALCSPLDVDLVVLCTNGAERWRWTTWLPHCAPQDGQNCRAMVAFDAGQLAARLAELTVRLEARQGALRGSDEPWPGRRTVLVLDRGESAAKAPYPPELLRLLAEGPRVGMHAIVVADRREELPEGVAAIAAVGGEVHTRLRLEQPGKLTMEGILADLTSPQWAIRFAHALAPLRDSREGGVQGIHGTNQRQLPEEARLLPLLELDLLTPTKLSARWAAVRESAAREQAAREQAVREQPRTARRSIGGYEQAAAAGGAGLPVVLGADSHGAVRAELTGHHILVGGASGSGISEALRSILCSAALPTPPERLRVLLVSGGNGASWGETTRLPHVALHAADATNEAELRHLLATAREFYEERGAREVRGVRGTSEVHGARGTGDARGNGDVRSVLGALEPDRPSERLLLGVDGLDRIAVRHPWFVKELTELAQEGRPHGVHLLLGITLDDGPARRLLDGELCEELDLRLALRTYGPEESRRLISLPDAAAIRPSLPGRGWLALPDGRVLPVQVPRVSGRMASSATARAHVAVDDWRRLGDQLPNRALGGTGALPLQPGTPTDLALLVESATRAAMAPSRTAAASSR</sequence>
<feature type="region of interest" description="Disordered" evidence="3">
    <location>
        <begin position="1"/>
        <end position="24"/>
    </location>
</feature>
<keyword evidence="2" id="KW-0067">ATP-binding</keyword>
<dbReference type="SUPFAM" id="SSF49879">
    <property type="entry name" value="SMAD/FHA domain"/>
    <property type="match status" value="1"/>
</dbReference>
<reference evidence="6" key="1">
    <citation type="submission" date="2021-04" db="EMBL/GenBank/DDBJ databases">
        <title>Genome based classification of Actinospica acidithermotolerans sp. nov., an actinobacterium isolated from an Indonesian hot spring.</title>
        <authorList>
            <person name="Kusuma A.B."/>
            <person name="Putra K.E."/>
            <person name="Nafisah S."/>
            <person name="Loh J."/>
            <person name="Nouioui I."/>
            <person name="Goodfellow M."/>
        </authorList>
    </citation>
    <scope>NUCLEOTIDE SEQUENCE</scope>
    <source>
        <strain evidence="6">MGRD01-02</strain>
    </source>
</reference>
<dbReference type="Gene3D" id="2.60.200.20">
    <property type="match status" value="1"/>
</dbReference>
<dbReference type="InterPro" id="IPR050923">
    <property type="entry name" value="Cell_Proc_Reg/RNA_Proc"/>
</dbReference>
<name>A0A941IIX8_9ACTN</name>
<keyword evidence="1" id="KW-0597">Phosphoprotein</keyword>
<feature type="binding site" evidence="2">
    <location>
        <begin position="683"/>
        <end position="690"/>
    </location>
    <ligand>
        <name>ATP</name>
        <dbReference type="ChEBI" id="CHEBI:30616"/>
    </ligand>
</feature>
<keyword evidence="2" id="KW-0547">Nucleotide-binding</keyword>
<evidence type="ECO:0000256" key="2">
    <source>
        <dbReference type="PROSITE-ProRule" id="PRU00289"/>
    </source>
</evidence>
<protein>
    <submittedName>
        <fullName evidence="6">FHA domain-containing protein</fullName>
    </submittedName>
</protein>
<comment type="caution">
    <text evidence="6">The sequence shown here is derived from an EMBL/GenBank/DDBJ whole genome shotgun (WGS) entry which is preliminary data.</text>
</comment>
<dbReference type="Pfam" id="PF01580">
    <property type="entry name" value="FtsK_SpoIIIE"/>
    <property type="match status" value="1"/>
</dbReference>
<dbReference type="CDD" id="cd00060">
    <property type="entry name" value="FHA"/>
    <property type="match status" value="1"/>
</dbReference>
<feature type="domain" description="FtsK" evidence="5">
    <location>
        <begin position="657"/>
        <end position="876"/>
    </location>
</feature>
<gene>
    <name evidence="6" type="ORF">KDK95_13175</name>
</gene>
<dbReference type="InterPro" id="IPR008984">
    <property type="entry name" value="SMAD_FHA_dom_sf"/>
</dbReference>
<evidence type="ECO:0000256" key="1">
    <source>
        <dbReference type="ARBA" id="ARBA00022553"/>
    </source>
</evidence>
<dbReference type="Pfam" id="PF00498">
    <property type="entry name" value="FHA"/>
    <property type="match status" value="1"/>
</dbReference>
<dbReference type="AlphaFoldDB" id="A0A941IIX8"/>
<feature type="compositionally biased region" description="Low complexity" evidence="3">
    <location>
        <begin position="10"/>
        <end position="24"/>
    </location>
</feature>
<keyword evidence="7" id="KW-1185">Reference proteome</keyword>
<dbReference type="GO" id="GO:0005524">
    <property type="term" value="F:ATP binding"/>
    <property type="evidence" value="ECO:0007669"/>
    <property type="project" value="UniProtKB-UniRule"/>
</dbReference>
<dbReference type="PROSITE" id="PS50006">
    <property type="entry name" value="FHA_DOMAIN"/>
    <property type="match status" value="1"/>
</dbReference>
<evidence type="ECO:0000313" key="7">
    <source>
        <dbReference type="Proteomes" id="UP000676325"/>
    </source>
</evidence>
<dbReference type="RefSeq" id="WP_212518409.1">
    <property type="nucleotide sequence ID" value="NZ_JAGSOH010000031.1"/>
</dbReference>
<dbReference type="InterPro" id="IPR027417">
    <property type="entry name" value="P-loop_NTPase"/>
</dbReference>
<feature type="domain" description="FHA" evidence="4">
    <location>
        <begin position="128"/>
        <end position="177"/>
    </location>
</feature>
<accession>A0A941IIX8</accession>
<dbReference type="PROSITE" id="PS50901">
    <property type="entry name" value="FTSK"/>
    <property type="match status" value="1"/>
</dbReference>
<evidence type="ECO:0000256" key="3">
    <source>
        <dbReference type="SAM" id="MobiDB-lite"/>
    </source>
</evidence>
<dbReference type="InterPro" id="IPR002543">
    <property type="entry name" value="FtsK_dom"/>
</dbReference>